<evidence type="ECO:0000313" key="1">
    <source>
        <dbReference type="EMBL" id="EKC26612.1"/>
    </source>
</evidence>
<sequence>MPCFSNLSTSNTELITALLKHPEITSAWYFNGSVYGKLSNERRVKFDIFDDIDAKVQSNLKGR</sequence>
<name>K1PQS8_MAGGI</name>
<dbReference type="AlphaFoldDB" id="K1PQS8"/>
<organism evidence="1">
    <name type="scientific">Magallana gigas</name>
    <name type="common">Pacific oyster</name>
    <name type="synonym">Crassostrea gigas</name>
    <dbReference type="NCBI Taxonomy" id="29159"/>
    <lineage>
        <taxon>Eukaryota</taxon>
        <taxon>Metazoa</taxon>
        <taxon>Spiralia</taxon>
        <taxon>Lophotrochozoa</taxon>
        <taxon>Mollusca</taxon>
        <taxon>Bivalvia</taxon>
        <taxon>Autobranchia</taxon>
        <taxon>Pteriomorphia</taxon>
        <taxon>Ostreida</taxon>
        <taxon>Ostreoidea</taxon>
        <taxon>Ostreidae</taxon>
        <taxon>Magallana</taxon>
    </lineage>
</organism>
<accession>K1PQS8</accession>
<dbReference type="InParanoid" id="K1PQS8"/>
<proteinExistence type="predicted"/>
<gene>
    <name evidence="1" type="ORF">CGI_10011474</name>
</gene>
<dbReference type="HOGENOM" id="CLU_2943961_0_0_1"/>
<protein>
    <submittedName>
        <fullName evidence="1">Uncharacterized protein</fullName>
    </submittedName>
</protein>
<dbReference type="EMBL" id="JH816086">
    <property type="protein sequence ID" value="EKC26612.1"/>
    <property type="molecule type" value="Genomic_DNA"/>
</dbReference>
<reference evidence="1" key="1">
    <citation type="journal article" date="2012" name="Nature">
        <title>The oyster genome reveals stress adaptation and complexity of shell formation.</title>
        <authorList>
            <person name="Zhang G."/>
            <person name="Fang X."/>
            <person name="Guo X."/>
            <person name="Li L."/>
            <person name="Luo R."/>
            <person name="Xu F."/>
            <person name="Yang P."/>
            <person name="Zhang L."/>
            <person name="Wang X."/>
            <person name="Qi H."/>
            <person name="Xiong Z."/>
            <person name="Que H."/>
            <person name="Xie Y."/>
            <person name="Holland P.W."/>
            <person name="Paps J."/>
            <person name="Zhu Y."/>
            <person name="Wu F."/>
            <person name="Chen Y."/>
            <person name="Wang J."/>
            <person name="Peng C."/>
            <person name="Meng J."/>
            <person name="Yang L."/>
            <person name="Liu J."/>
            <person name="Wen B."/>
            <person name="Zhang N."/>
            <person name="Huang Z."/>
            <person name="Zhu Q."/>
            <person name="Feng Y."/>
            <person name="Mount A."/>
            <person name="Hedgecock D."/>
            <person name="Xu Z."/>
            <person name="Liu Y."/>
            <person name="Domazet-Loso T."/>
            <person name="Du Y."/>
            <person name="Sun X."/>
            <person name="Zhang S."/>
            <person name="Liu B."/>
            <person name="Cheng P."/>
            <person name="Jiang X."/>
            <person name="Li J."/>
            <person name="Fan D."/>
            <person name="Wang W."/>
            <person name="Fu W."/>
            <person name="Wang T."/>
            <person name="Wang B."/>
            <person name="Zhang J."/>
            <person name="Peng Z."/>
            <person name="Li Y."/>
            <person name="Li N."/>
            <person name="Wang J."/>
            <person name="Chen M."/>
            <person name="He Y."/>
            <person name="Tan F."/>
            <person name="Song X."/>
            <person name="Zheng Q."/>
            <person name="Huang R."/>
            <person name="Yang H."/>
            <person name="Du X."/>
            <person name="Chen L."/>
            <person name="Yang M."/>
            <person name="Gaffney P.M."/>
            <person name="Wang S."/>
            <person name="Luo L."/>
            <person name="She Z."/>
            <person name="Ming Y."/>
            <person name="Huang W."/>
            <person name="Zhang S."/>
            <person name="Huang B."/>
            <person name="Zhang Y."/>
            <person name="Qu T."/>
            <person name="Ni P."/>
            <person name="Miao G."/>
            <person name="Wang J."/>
            <person name="Wang Q."/>
            <person name="Steinberg C.E."/>
            <person name="Wang H."/>
            <person name="Li N."/>
            <person name="Qian L."/>
            <person name="Zhang G."/>
            <person name="Li Y."/>
            <person name="Yang H."/>
            <person name="Liu X."/>
            <person name="Wang J."/>
            <person name="Yin Y."/>
            <person name="Wang J."/>
        </authorList>
    </citation>
    <scope>NUCLEOTIDE SEQUENCE [LARGE SCALE GENOMIC DNA]</scope>
    <source>
        <strain evidence="1">05x7-T-G4-1.051#20</strain>
    </source>
</reference>